<dbReference type="Gene3D" id="1.10.287.950">
    <property type="entry name" value="Methyl-accepting chemotaxis protein"/>
    <property type="match status" value="1"/>
</dbReference>
<keyword evidence="3" id="KW-1133">Transmembrane helix</keyword>
<feature type="transmembrane region" description="Helical" evidence="3">
    <location>
        <begin position="9"/>
        <end position="30"/>
    </location>
</feature>
<dbReference type="GO" id="GO:0007165">
    <property type="term" value="P:signal transduction"/>
    <property type="evidence" value="ECO:0007669"/>
    <property type="project" value="UniProtKB-KW"/>
</dbReference>
<evidence type="ECO:0000256" key="2">
    <source>
        <dbReference type="PROSITE-ProRule" id="PRU00284"/>
    </source>
</evidence>
<protein>
    <submittedName>
        <fullName evidence="5">Methyl-accepting chemotaxis protein</fullName>
    </submittedName>
</protein>
<evidence type="ECO:0000313" key="5">
    <source>
        <dbReference type="EMBL" id="SHG96756.1"/>
    </source>
</evidence>
<sequence length="694" mass="77743">MKGSIKNKMVIYIIACILISTITIGSIVIFNSINIVKSEVQEKLLSITQDYANQFELTLENVERSVDYLGSGLLAKFDLQKLKTNSNYIQEYTKDIESLVKQFAKDTKGAMGAYIVLNPEIAGESKGVWYADVNGNGQLIKQTITNINEFSPNDNEHVGWYYKPIKAGKGIWLDPYMDKNINLFMISYVKPIYVDKILVGVVGMDIDFNYISQIIKSIEIYKTGYAVLFDKNYNFLIHPNLTRNDNLKNVDNGKLKNIVDIMKNNSKGICEYKYLGKDKMLSYMKISDKYTLALTVFKSEVFERIDKMIILMISVTLVALIVFTIISLLVGNKISRPIMILTDIIDATSNLDLTYDNNSYEVILDNKDEIGIMAKLTLNMRDELRKIIKSIQKNSNQIDDKSIIFLNIMNEISSAIEGIAKATDELAQGANEQARSAEEGVLKLNNLAEKIDNTVENSLIVKENNNKIMEVNKKGINSIIELEKAFKENRDIIRQIGFKINSLEKKSGSISKIITIITSIADQTNLLALNAAIEAARAGEAGRGFAVVADEIRKLAYEVTLNAKEIGNIINDIQEGIISTKLDMDGAEKIVQKTERELINTSNSFDDIDKAVNYMVESIKIIVENIENVNEYKNNVISSIEEISAITQETAASTQQVSASVEEQISVVEEISKGAGELKEIANELKKTVDKFKI</sequence>
<name>A0A1M5P4L9_9FIRM</name>
<evidence type="ECO:0000256" key="3">
    <source>
        <dbReference type="SAM" id="Phobius"/>
    </source>
</evidence>
<dbReference type="Proteomes" id="UP000242520">
    <property type="component" value="Unassembled WGS sequence"/>
</dbReference>
<feature type="transmembrane region" description="Helical" evidence="3">
    <location>
        <begin position="308"/>
        <end position="330"/>
    </location>
</feature>
<gene>
    <name evidence="5" type="ORF">SAMN02744040_00386</name>
</gene>
<dbReference type="EMBL" id="FQXH01000005">
    <property type="protein sequence ID" value="SHG96756.1"/>
    <property type="molecule type" value="Genomic_DNA"/>
</dbReference>
<dbReference type="CDD" id="cd12912">
    <property type="entry name" value="PDC2_MCP_like"/>
    <property type="match status" value="1"/>
</dbReference>
<dbReference type="SUPFAM" id="SSF58104">
    <property type="entry name" value="Methyl-accepting chemotaxis protein (MCP) signaling domain"/>
    <property type="match status" value="1"/>
</dbReference>
<reference evidence="6" key="1">
    <citation type="submission" date="2016-11" db="EMBL/GenBank/DDBJ databases">
        <authorList>
            <person name="Varghese N."/>
            <person name="Submissions S."/>
        </authorList>
    </citation>
    <scope>NUCLEOTIDE SEQUENCE [LARGE SCALE GENOMIC DNA]</scope>
    <source>
        <strain evidence="6">DSM 15285</strain>
    </source>
</reference>
<dbReference type="InterPro" id="IPR004089">
    <property type="entry name" value="MCPsignal_dom"/>
</dbReference>
<dbReference type="PANTHER" id="PTHR32089:SF112">
    <property type="entry name" value="LYSOZYME-LIKE PROTEIN-RELATED"/>
    <property type="match status" value="1"/>
</dbReference>
<dbReference type="CDD" id="cd12913">
    <property type="entry name" value="PDC1_MCP_like"/>
    <property type="match status" value="1"/>
</dbReference>
<evidence type="ECO:0000256" key="1">
    <source>
        <dbReference type="ARBA" id="ARBA00023224"/>
    </source>
</evidence>
<dbReference type="Pfam" id="PF22673">
    <property type="entry name" value="MCP-like_PDC_1"/>
    <property type="match status" value="1"/>
</dbReference>
<dbReference type="Pfam" id="PF00015">
    <property type="entry name" value="MCPsignal"/>
    <property type="match status" value="1"/>
</dbReference>
<feature type="domain" description="Methyl-accepting transducer" evidence="4">
    <location>
        <begin position="408"/>
        <end position="665"/>
    </location>
</feature>
<keyword evidence="1 2" id="KW-0807">Transducer</keyword>
<dbReference type="RefSeq" id="WP_072723174.1">
    <property type="nucleotide sequence ID" value="NZ_FQXH01000005.1"/>
</dbReference>
<organism evidence="5 6">
    <name type="scientific">Tepidibacter thalassicus DSM 15285</name>
    <dbReference type="NCBI Taxonomy" id="1123350"/>
    <lineage>
        <taxon>Bacteria</taxon>
        <taxon>Bacillati</taxon>
        <taxon>Bacillota</taxon>
        <taxon>Clostridia</taxon>
        <taxon>Peptostreptococcales</taxon>
        <taxon>Peptostreptococcaceae</taxon>
        <taxon>Tepidibacter</taxon>
    </lineage>
</organism>
<dbReference type="PROSITE" id="PS50111">
    <property type="entry name" value="CHEMOTAXIS_TRANSDUC_2"/>
    <property type="match status" value="1"/>
</dbReference>
<dbReference type="SMART" id="SM00283">
    <property type="entry name" value="MA"/>
    <property type="match status" value="1"/>
</dbReference>
<dbReference type="Gene3D" id="3.30.450.20">
    <property type="entry name" value="PAS domain"/>
    <property type="match status" value="2"/>
</dbReference>
<proteinExistence type="predicted"/>
<dbReference type="PANTHER" id="PTHR32089">
    <property type="entry name" value="METHYL-ACCEPTING CHEMOTAXIS PROTEIN MCPB"/>
    <property type="match status" value="1"/>
</dbReference>
<accession>A0A1M5P4L9</accession>
<dbReference type="STRING" id="1123350.SAMN02744040_00386"/>
<dbReference type="GO" id="GO:0016020">
    <property type="term" value="C:membrane"/>
    <property type="evidence" value="ECO:0007669"/>
    <property type="project" value="InterPro"/>
</dbReference>
<evidence type="ECO:0000313" key="6">
    <source>
        <dbReference type="Proteomes" id="UP000242520"/>
    </source>
</evidence>
<evidence type="ECO:0000259" key="4">
    <source>
        <dbReference type="PROSITE" id="PS50111"/>
    </source>
</evidence>
<dbReference type="AlphaFoldDB" id="A0A1M5P4L9"/>
<keyword evidence="6" id="KW-1185">Reference proteome</keyword>
<keyword evidence="3" id="KW-0812">Transmembrane</keyword>
<keyword evidence="3" id="KW-0472">Membrane</keyword>